<feature type="non-terminal residue" evidence="1">
    <location>
        <position position="80"/>
    </location>
</feature>
<organism evidence="1">
    <name type="scientific">marine metagenome</name>
    <dbReference type="NCBI Taxonomy" id="408172"/>
    <lineage>
        <taxon>unclassified sequences</taxon>
        <taxon>metagenomes</taxon>
        <taxon>ecological metagenomes</taxon>
    </lineage>
</organism>
<accession>A0A382RBD4</accession>
<evidence type="ECO:0000313" key="1">
    <source>
        <dbReference type="EMBL" id="SVC95034.1"/>
    </source>
</evidence>
<dbReference type="PANTHER" id="PTHR30502:SF0">
    <property type="entry name" value="PHOSPHOENOLPYRUVATE CARBOXYLASE FAMILY PROTEIN"/>
    <property type="match status" value="1"/>
</dbReference>
<gene>
    <name evidence="1" type="ORF">METZ01_LOCUS347888</name>
</gene>
<dbReference type="InterPro" id="IPR040442">
    <property type="entry name" value="Pyrv_kinase-like_dom_sf"/>
</dbReference>
<name>A0A382RBD4_9ZZZZ</name>
<dbReference type="SUPFAM" id="SSF51621">
    <property type="entry name" value="Phosphoenolpyruvate/pyruvate domain"/>
    <property type="match status" value="1"/>
</dbReference>
<dbReference type="PANTHER" id="PTHR30502">
    <property type="entry name" value="2-KETO-3-DEOXY-L-RHAMNONATE ALDOLASE"/>
    <property type="match status" value="1"/>
</dbReference>
<reference evidence="1" key="1">
    <citation type="submission" date="2018-05" db="EMBL/GenBank/DDBJ databases">
        <authorList>
            <person name="Lanie J.A."/>
            <person name="Ng W.-L."/>
            <person name="Kazmierczak K.M."/>
            <person name="Andrzejewski T.M."/>
            <person name="Davidsen T.M."/>
            <person name="Wayne K.J."/>
            <person name="Tettelin H."/>
            <person name="Glass J.I."/>
            <person name="Rusch D."/>
            <person name="Podicherti R."/>
            <person name="Tsui H.-C.T."/>
            <person name="Winkler M.E."/>
        </authorList>
    </citation>
    <scope>NUCLEOTIDE SEQUENCE</scope>
</reference>
<dbReference type="Gene3D" id="3.20.20.60">
    <property type="entry name" value="Phosphoenolpyruvate-binding domains"/>
    <property type="match status" value="1"/>
</dbReference>
<protein>
    <submittedName>
        <fullName evidence="1">Uncharacterized protein</fullName>
    </submittedName>
</protein>
<proteinExistence type="predicted"/>
<dbReference type="InterPro" id="IPR050251">
    <property type="entry name" value="HpcH-HpaI_aldolase"/>
</dbReference>
<dbReference type="AlphaFoldDB" id="A0A382RBD4"/>
<dbReference type="GO" id="GO:0016832">
    <property type="term" value="F:aldehyde-lyase activity"/>
    <property type="evidence" value="ECO:0007669"/>
    <property type="project" value="TreeGrafter"/>
</dbReference>
<dbReference type="InterPro" id="IPR015813">
    <property type="entry name" value="Pyrv/PenolPyrv_kinase-like_dom"/>
</dbReference>
<dbReference type="GO" id="GO:0005737">
    <property type="term" value="C:cytoplasm"/>
    <property type="evidence" value="ECO:0007669"/>
    <property type="project" value="TreeGrafter"/>
</dbReference>
<sequence>MKNRIRETWAENRPVVNGWLSIPSTVTAEINARAGFDSLTVDLQHGLNDYQSALNLLQIISIGKSAPLVRVPWLEPGIVG</sequence>
<dbReference type="EMBL" id="UINC01120506">
    <property type="protein sequence ID" value="SVC95034.1"/>
    <property type="molecule type" value="Genomic_DNA"/>
</dbReference>